<gene>
    <name evidence="2" type="ORF">Tco_0804545</name>
</gene>
<evidence type="ECO:0000313" key="3">
    <source>
        <dbReference type="Proteomes" id="UP001151760"/>
    </source>
</evidence>
<dbReference type="EMBL" id="BQNB010011974">
    <property type="protein sequence ID" value="GJS97577.1"/>
    <property type="molecule type" value="Genomic_DNA"/>
</dbReference>
<accession>A0ABQ5A5M3</accession>
<proteinExistence type="predicted"/>
<dbReference type="Proteomes" id="UP001151760">
    <property type="component" value="Unassembled WGS sequence"/>
</dbReference>
<reference evidence="2" key="1">
    <citation type="journal article" date="2022" name="Int. J. Mol. Sci.">
        <title>Draft Genome of Tanacetum Coccineum: Genomic Comparison of Closely Related Tanacetum-Family Plants.</title>
        <authorList>
            <person name="Yamashiro T."/>
            <person name="Shiraishi A."/>
            <person name="Nakayama K."/>
            <person name="Satake H."/>
        </authorList>
    </citation>
    <scope>NUCLEOTIDE SEQUENCE</scope>
</reference>
<evidence type="ECO:0000313" key="2">
    <source>
        <dbReference type="EMBL" id="GJS97577.1"/>
    </source>
</evidence>
<reference evidence="2" key="2">
    <citation type="submission" date="2022-01" db="EMBL/GenBank/DDBJ databases">
        <authorList>
            <person name="Yamashiro T."/>
            <person name="Shiraishi A."/>
            <person name="Satake H."/>
            <person name="Nakayama K."/>
        </authorList>
    </citation>
    <scope>NUCLEOTIDE SEQUENCE</scope>
</reference>
<name>A0ABQ5A5M3_9ASTR</name>
<protein>
    <submittedName>
        <fullName evidence="2">Uncharacterized protein</fullName>
    </submittedName>
</protein>
<keyword evidence="3" id="KW-1185">Reference proteome</keyword>
<feature type="region of interest" description="Disordered" evidence="1">
    <location>
        <begin position="1"/>
        <end position="28"/>
    </location>
</feature>
<comment type="caution">
    <text evidence="2">The sequence shown here is derived from an EMBL/GenBank/DDBJ whole genome shotgun (WGS) entry which is preliminary data.</text>
</comment>
<sequence length="195" mass="22130">MEDPEQAFVEYASSRTDEAGEQYNSLSDLEKEHAKSVYLRNEEDKRRGVEYATNQWHVGQNGTCNVGAESRGCVGLYKICWGTLLVWLEFDSMDLIVEKRQDIKGVKEIYLEFKDVSHDFYSDEDVFGLDLGGVALHPGSEVYKKLGGQEGEEVFRIMDAADLVWMTVSENEAHLAVRSLCIQFPKMINNESVCL</sequence>
<evidence type="ECO:0000256" key="1">
    <source>
        <dbReference type="SAM" id="MobiDB-lite"/>
    </source>
</evidence>
<organism evidence="2 3">
    <name type="scientific">Tanacetum coccineum</name>
    <dbReference type="NCBI Taxonomy" id="301880"/>
    <lineage>
        <taxon>Eukaryota</taxon>
        <taxon>Viridiplantae</taxon>
        <taxon>Streptophyta</taxon>
        <taxon>Embryophyta</taxon>
        <taxon>Tracheophyta</taxon>
        <taxon>Spermatophyta</taxon>
        <taxon>Magnoliopsida</taxon>
        <taxon>eudicotyledons</taxon>
        <taxon>Gunneridae</taxon>
        <taxon>Pentapetalae</taxon>
        <taxon>asterids</taxon>
        <taxon>campanulids</taxon>
        <taxon>Asterales</taxon>
        <taxon>Asteraceae</taxon>
        <taxon>Asteroideae</taxon>
        <taxon>Anthemideae</taxon>
        <taxon>Anthemidinae</taxon>
        <taxon>Tanacetum</taxon>
    </lineage>
</organism>